<dbReference type="EnsemblMetazoa" id="ISCW005402-RA">
    <property type="protein sequence ID" value="ISCW005402-PA"/>
    <property type="gene ID" value="ISCW005402"/>
</dbReference>
<evidence type="ECO:0000313" key="2">
    <source>
        <dbReference type="EMBL" id="EEC07836.1"/>
    </source>
</evidence>
<dbReference type="EMBL" id="DS748216">
    <property type="protein sequence ID" value="EEC07836.1"/>
    <property type="molecule type" value="Genomic_DNA"/>
</dbReference>
<dbReference type="HOGENOM" id="CLU_2429510_0_0_1"/>
<sequence>MEAEDAKFTAQDLTSDALPGTVSTGSPTEETDGVVDMDGNSDSIKRVLDESPSLAGMTPRPKRYMANKRGRYYMMQVPGASLDDGLRRDSQ</sequence>
<dbReference type="PaxDb" id="6945-B7PML4"/>
<organism>
    <name type="scientific">Ixodes scapularis</name>
    <name type="common">Black-legged tick</name>
    <name type="synonym">Deer tick</name>
    <dbReference type="NCBI Taxonomy" id="6945"/>
    <lineage>
        <taxon>Eukaryota</taxon>
        <taxon>Metazoa</taxon>
        <taxon>Ecdysozoa</taxon>
        <taxon>Arthropoda</taxon>
        <taxon>Chelicerata</taxon>
        <taxon>Arachnida</taxon>
        <taxon>Acari</taxon>
        <taxon>Parasitiformes</taxon>
        <taxon>Ixodida</taxon>
        <taxon>Ixodoidea</taxon>
        <taxon>Ixodidae</taxon>
        <taxon>Ixodinae</taxon>
        <taxon>Ixodes</taxon>
    </lineage>
</organism>
<accession>B7PML4</accession>
<gene>
    <name evidence="2" type="ORF">IscW_ISCW005402</name>
</gene>
<reference evidence="3" key="2">
    <citation type="submission" date="2020-05" db="UniProtKB">
        <authorList>
            <consortium name="EnsemblMetazoa"/>
        </authorList>
    </citation>
    <scope>IDENTIFICATION</scope>
    <source>
        <strain evidence="3">wikel</strain>
    </source>
</reference>
<proteinExistence type="predicted"/>
<dbReference type="Proteomes" id="UP000001555">
    <property type="component" value="Unassembled WGS sequence"/>
</dbReference>
<dbReference type="AlphaFoldDB" id="B7PML4"/>
<evidence type="ECO:0000313" key="3">
    <source>
        <dbReference type="EnsemblMetazoa" id="ISCW005402-PA"/>
    </source>
</evidence>
<keyword evidence="4" id="KW-1185">Reference proteome</keyword>
<dbReference type="InParanoid" id="B7PML4"/>
<dbReference type="EMBL" id="ABJB010171580">
    <property type="status" value="NOT_ANNOTATED_CDS"/>
    <property type="molecule type" value="Genomic_DNA"/>
</dbReference>
<feature type="region of interest" description="Disordered" evidence="1">
    <location>
        <begin position="1"/>
        <end position="41"/>
    </location>
</feature>
<dbReference type="VEuPathDB" id="VectorBase:ISCW005402"/>
<evidence type="ECO:0000256" key="1">
    <source>
        <dbReference type="SAM" id="MobiDB-lite"/>
    </source>
</evidence>
<protein>
    <submittedName>
        <fullName evidence="2 3">Uncharacterized protein</fullName>
    </submittedName>
</protein>
<reference evidence="2 4" key="1">
    <citation type="submission" date="2008-03" db="EMBL/GenBank/DDBJ databases">
        <title>Annotation of Ixodes scapularis.</title>
        <authorList>
            <consortium name="Ixodes scapularis Genome Project Consortium"/>
            <person name="Caler E."/>
            <person name="Hannick L.I."/>
            <person name="Bidwell S."/>
            <person name="Joardar V."/>
            <person name="Thiagarajan M."/>
            <person name="Amedeo P."/>
            <person name="Galinsky K.J."/>
            <person name="Schobel S."/>
            <person name="Inman J."/>
            <person name="Hostetler J."/>
            <person name="Miller J."/>
            <person name="Hammond M."/>
            <person name="Megy K."/>
            <person name="Lawson D."/>
            <person name="Kodira C."/>
            <person name="Sutton G."/>
            <person name="Meyer J."/>
            <person name="Hill C.A."/>
            <person name="Birren B."/>
            <person name="Nene V."/>
            <person name="Collins F."/>
            <person name="Alarcon-Chaidez F."/>
            <person name="Wikel S."/>
            <person name="Strausberg R."/>
        </authorList>
    </citation>
    <scope>NUCLEOTIDE SEQUENCE [LARGE SCALE GENOMIC DNA]</scope>
    <source>
        <strain evidence="4">Wikel</strain>
        <strain evidence="2">Wikel colony</strain>
    </source>
</reference>
<evidence type="ECO:0000313" key="4">
    <source>
        <dbReference type="Proteomes" id="UP000001555"/>
    </source>
</evidence>
<name>B7PML4_IXOSC</name>